<name>A0A381U065_9ZZZZ</name>
<dbReference type="InterPro" id="IPR021610">
    <property type="entry name" value="DUF3228"/>
</dbReference>
<accession>A0A381U065</accession>
<proteinExistence type="predicted"/>
<dbReference type="PANTHER" id="PTHR38666:SF2">
    <property type="entry name" value="FLAGELLAR ASSOCIATED PROTEIN"/>
    <property type="match status" value="1"/>
</dbReference>
<dbReference type="Pfam" id="PF11539">
    <property type="entry name" value="DUF3228"/>
    <property type="match status" value="1"/>
</dbReference>
<evidence type="ECO:0008006" key="2">
    <source>
        <dbReference type="Google" id="ProtNLM"/>
    </source>
</evidence>
<gene>
    <name evidence="1" type="ORF">METZ01_LOCUS74484</name>
</gene>
<reference evidence="1" key="1">
    <citation type="submission" date="2018-05" db="EMBL/GenBank/DDBJ databases">
        <authorList>
            <person name="Lanie J.A."/>
            <person name="Ng W.-L."/>
            <person name="Kazmierczak K.M."/>
            <person name="Andrzejewski T.M."/>
            <person name="Davidsen T.M."/>
            <person name="Wayne K.J."/>
            <person name="Tettelin H."/>
            <person name="Glass J.I."/>
            <person name="Rusch D."/>
            <person name="Podicherti R."/>
            <person name="Tsui H.-C.T."/>
            <person name="Winkler M.E."/>
        </authorList>
    </citation>
    <scope>NUCLEOTIDE SEQUENCE</scope>
</reference>
<organism evidence="1">
    <name type="scientific">marine metagenome</name>
    <dbReference type="NCBI Taxonomy" id="408172"/>
    <lineage>
        <taxon>unclassified sequences</taxon>
        <taxon>metagenomes</taxon>
        <taxon>ecological metagenomes</taxon>
    </lineage>
</organism>
<protein>
    <recommendedName>
        <fullName evidence="2">DUF3228 domain-containing protein</fullName>
    </recommendedName>
</protein>
<dbReference type="PANTHER" id="PTHR38666">
    <property type="match status" value="1"/>
</dbReference>
<dbReference type="EMBL" id="UINC01005485">
    <property type="protein sequence ID" value="SVA21630.1"/>
    <property type="molecule type" value="Genomic_DNA"/>
</dbReference>
<dbReference type="AlphaFoldDB" id="A0A381U065"/>
<evidence type="ECO:0000313" key="1">
    <source>
        <dbReference type="EMBL" id="SVA21630.1"/>
    </source>
</evidence>
<sequence>MKVAVNEFVRRQVKGSGKTYSKTMSFEAIAEHAQIQMGNGHFSKGYRDGVRIVHCNISIIGEFFCPIIKLDENSELVSKLVRRRPEEDFYIQTRAIKGTPLKAEAVDLILYRNDVLSENDEQSTDAEWELVSINAIPSGLKKIPMGPITMMRNQLELPGGTKAHYSSDEWAESVRFWQEFAGLEPKNDI</sequence>